<reference evidence="1" key="2">
    <citation type="submission" date="2025-09" db="UniProtKB">
        <authorList>
            <consortium name="Ensembl"/>
        </authorList>
    </citation>
    <scope>IDENTIFICATION</scope>
</reference>
<evidence type="ECO:0000313" key="2">
    <source>
        <dbReference type="Proteomes" id="UP000694386"/>
    </source>
</evidence>
<protein>
    <submittedName>
        <fullName evidence="1">Uncharacterized protein</fullName>
    </submittedName>
</protein>
<dbReference type="Ensembl" id="ENSCGRT00001013046.1">
    <property type="protein sequence ID" value="ENSCGRP00001008890.1"/>
    <property type="gene ID" value="ENSCGRG00001011077.1"/>
</dbReference>
<organism evidence="1 2">
    <name type="scientific">Cricetulus griseus</name>
    <name type="common">Chinese hamster</name>
    <name type="synonym">Cricetulus barabensis griseus</name>
    <dbReference type="NCBI Taxonomy" id="10029"/>
    <lineage>
        <taxon>Eukaryota</taxon>
        <taxon>Metazoa</taxon>
        <taxon>Chordata</taxon>
        <taxon>Craniata</taxon>
        <taxon>Vertebrata</taxon>
        <taxon>Euteleostomi</taxon>
        <taxon>Mammalia</taxon>
        <taxon>Eutheria</taxon>
        <taxon>Euarchontoglires</taxon>
        <taxon>Glires</taxon>
        <taxon>Rodentia</taxon>
        <taxon>Myomorpha</taxon>
        <taxon>Muroidea</taxon>
        <taxon>Cricetidae</taxon>
        <taxon>Cricetinae</taxon>
        <taxon>Cricetulus</taxon>
    </lineage>
</organism>
<proteinExistence type="predicted"/>
<dbReference type="Proteomes" id="UP000694386">
    <property type="component" value="Unplaced"/>
</dbReference>
<name>A0A8C2LVF2_CRIGR</name>
<evidence type="ECO:0000313" key="1">
    <source>
        <dbReference type="Ensembl" id="ENSCGRP00001008890.1"/>
    </source>
</evidence>
<dbReference type="AlphaFoldDB" id="A0A8C2LVF2"/>
<accession>A0A8C2LVF2</accession>
<sequence length="79" mass="9311">IAYDDSRKKEDCFDGDHSFEDIVLVADFLREEEEVAAQVRSSSKKSKDSELFFLGMDTHKKKRKHCPHDYCYGGQWFLF</sequence>
<reference evidence="1" key="1">
    <citation type="submission" date="2025-08" db="UniProtKB">
        <authorList>
            <consortium name="Ensembl"/>
        </authorList>
    </citation>
    <scope>IDENTIFICATION</scope>
</reference>